<name>A0A7C4I3M2_CALS0</name>
<sequence length="118" mass="13111">MSTEIEFLMVLVTLILTIVLTWMVYGIARELNLGIFRRFFKLLIAAAAVSVAGRGIVLLQLSGRISGIPQGIDLVSGLVFFIFLTAAFWVLLRDWRRISLTQPVKRGGGDGGKRRMDT</sequence>
<dbReference type="EMBL" id="DTCM01000050">
    <property type="protein sequence ID" value="HGL40780.1"/>
    <property type="molecule type" value="Genomic_DNA"/>
</dbReference>
<feature type="transmembrane region" description="Helical" evidence="1">
    <location>
        <begin position="39"/>
        <end position="62"/>
    </location>
</feature>
<comment type="caution">
    <text evidence="3">The sequence shown here is derived from an EMBL/GenBank/DDBJ whole genome shotgun (WGS) entry which is preliminary data.</text>
</comment>
<feature type="transmembrane region" description="Helical" evidence="1">
    <location>
        <begin position="74"/>
        <end position="92"/>
    </location>
</feature>
<evidence type="ECO:0000256" key="1">
    <source>
        <dbReference type="SAM" id="Phobius"/>
    </source>
</evidence>
<keyword evidence="1" id="KW-0812">Transmembrane</keyword>
<organism evidence="3">
    <name type="scientific">Caldiarchaeum subterraneum</name>
    <dbReference type="NCBI Taxonomy" id="311458"/>
    <lineage>
        <taxon>Archaea</taxon>
        <taxon>Nitrososphaerota</taxon>
        <taxon>Candidatus Caldarchaeales</taxon>
        <taxon>Candidatus Caldarchaeaceae</taxon>
        <taxon>Candidatus Caldarchaeum</taxon>
    </lineage>
</organism>
<accession>A0A7C4I3M2</accession>
<protein>
    <submittedName>
        <fullName evidence="3">Uncharacterized protein</fullName>
    </submittedName>
</protein>
<evidence type="ECO:0000313" key="3">
    <source>
        <dbReference type="EMBL" id="HGN90473.1"/>
    </source>
</evidence>
<proteinExistence type="predicted"/>
<dbReference type="AlphaFoldDB" id="A0A7C4I3M2"/>
<evidence type="ECO:0000313" key="2">
    <source>
        <dbReference type="EMBL" id="HGL40780.1"/>
    </source>
</evidence>
<dbReference type="EMBL" id="DTAD01000054">
    <property type="protein sequence ID" value="HGN90473.1"/>
    <property type="molecule type" value="Genomic_DNA"/>
</dbReference>
<keyword evidence="1" id="KW-0472">Membrane</keyword>
<feature type="transmembrane region" description="Helical" evidence="1">
    <location>
        <begin position="6"/>
        <end position="27"/>
    </location>
</feature>
<reference evidence="3" key="1">
    <citation type="journal article" date="2020" name="mSystems">
        <title>Genome- and Community-Level Interaction Insights into Carbon Utilization and Element Cycling Functions of Hydrothermarchaeota in Hydrothermal Sediment.</title>
        <authorList>
            <person name="Zhou Z."/>
            <person name="Liu Y."/>
            <person name="Xu W."/>
            <person name="Pan J."/>
            <person name="Luo Z.H."/>
            <person name="Li M."/>
        </authorList>
    </citation>
    <scope>NUCLEOTIDE SEQUENCE [LARGE SCALE GENOMIC DNA]</scope>
    <source>
        <strain evidence="3">SpSt-613</strain>
        <strain evidence="2">SpSt-669</strain>
    </source>
</reference>
<gene>
    <name evidence="3" type="ORF">ENT82_05030</name>
    <name evidence="2" type="ORF">ENU43_03855</name>
</gene>
<keyword evidence="1" id="KW-1133">Transmembrane helix</keyword>